<dbReference type="Proteomes" id="UP001060164">
    <property type="component" value="Chromosome"/>
</dbReference>
<feature type="domain" description="Flavoprotein" evidence="1">
    <location>
        <begin position="6"/>
        <end position="167"/>
    </location>
</feature>
<proteinExistence type="predicted"/>
<evidence type="ECO:0000313" key="3">
    <source>
        <dbReference type="Proteomes" id="UP001060164"/>
    </source>
</evidence>
<dbReference type="PIRSF" id="PIRSF001390">
    <property type="entry name" value="Dipicolinate_synth_subunit_B"/>
    <property type="match status" value="1"/>
</dbReference>
<dbReference type="NCBIfam" id="NF006161">
    <property type="entry name" value="PRK08305.1"/>
    <property type="match status" value="1"/>
</dbReference>
<dbReference type="Gene3D" id="3.40.50.1950">
    <property type="entry name" value="Flavin prenyltransferase-like"/>
    <property type="match status" value="1"/>
</dbReference>
<sequence>MELKGKKVGVAITGSFCTLDKIFAELGNLVEEGADVVTVFSDAVQTTDSRFGKAEDFMEKAERITGKPPILCIRDAEPIGPRSLLDVLVIFPCTGNTLAKLANGITDTPVLMAAKAHLRNNKPLVISISTNDALGMNMKNIGLLLNAKNIFFVPFGQDNPRKKANSLIAHTEMLIPTLQLALENEQYQPILEAF</sequence>
<dbReference type="SUPFAM" id="SSF52507">
    <property type="entry name" value="Homo-oligomeric flavin-containing Cys decarboxylases, HFCD"/>
    <property type="match status" value="1"/>
</dbReference>
<evidence type="ECO:0000259" key="1">
    <source>
        <dbReference type="Pfam" id="PF02441"/>
    </source>
</evidence>
<organism evidence="2 3">
    <name type="scientific">Ruminococcus gauvreauii</name>
    <dbReference type="NCBI Taxonomy" id="438033"/>
    <lineage>
        <taxon>Bacteria</taxon>
        <taxon>Bacillati</taxon>
        <taxon>Bacillota</taxon>
        <taxon>Clostridia</taxon>
        <taxon>Eubacteriales</taxon>
        <taxon>Oscillospiraceae</taxon>
        <taxon>Ruminococcus</taxon>
    </lineage>
</organism>
<dbReference type="InterPro" id="IPR014214">
    <property type="entry name" value="Dipicolinic_acid_synth_B"/>
</dbReference>
<dbReference type="EMBL" id="CP102290">
    <property type="protein sequence ID" value="UWP60183.1"/>
    <property type="molecule type" value="Genomic_DNA"/>
</dbReference>
<dbReference type="Pfam" id="PF02441">
    <property type="entry name" value="Flavoprotein"/>
    <property type="match status" value="1"/>
</dbReference>
<dbReference type="InterPro" id="IPR003382">
    <property type="entry name" value="Flavoprotein"/>
</dbReference>
<evidence type="ECO:0000313" key="2">
    <source>
        <dbReference type="EMBL" id="UWP60183.1"/>
    </source>
</evidence>
<dbReference type="InterPro" id="IPR036551">
    <property type="entry name" value="Flavin_trans-like"/>
</dbReference>
<name>A0ABY5VKY9_9FIRM</name>
<reference evidence="2" key="1">
    <citation type="journal article" date="2022" name="Cell">
        <title>Design, construction, and in vivo augmentation of a complex gut microbiome.</title>
        <authorList>
            <person name="Cheng A.G."/>
            <person name="Ho P.Y."/>
            <person name="Aranda-Diaz A."/>
            <person name="Jain S."/>
            <person name="Yu F.B."/>
            <person name="Meng X."/>
            <person name="Wang M."/>
            <person name="Iakiviak M."/>
            <person name="Nagashima K."/>
            <person name="Zhao A."/>
            <person name="Murugkar P."/>
            <person name="Patil A."/>
            <person name="Atabakhsh K."/>
            <person name="Weakley A."/>
            <person name="Yan J."/>
            <person name="Brumbaugh A.R."/>
            <person name="Higginbottom S."/>
            <person name="Dimas A."/>
            <person name="Shiver A.L."/>
            <person name="Deutschbauer A."/>
            <person name="Neff N."/>
            <person name="Sonnenburg J.L."/>
            <person name="Huang K.C."/>
            <person name="Fischbach M.A."/>
        </authorList>
    </citation>
    <scope>NUCLEOTIDE SEQUENCE</scope>
    <source>
        <strain evidence="2">DSM 19829</strain>
    </source>
</reference>
<keyword evidence="3" id="KW-1185">Reference proteome</keyword>
<accession>A0ABY5VKY9</accession>
<dbReference type="NCBIfam" id="TIGR02852">
    <property type="entry name" value="spore_dpaB"/>
    <property type="match status" value="1"/>
</dbReference>
<protein>
    <submittedName>
        <fullName evidence="2">Dipicolinate synthase subunit B</fullName>
    </submittedName>
</protein>
<dbReference type="RefSeq" id="WP_028529455.1">
    <property type="nucleotide sequence ID" value="NZ_CABLBR010000025.1"/>
</dbReference>
<gene>
    <name evidence="2" type="ORF">NQ502_03770</name>
</gene>